<dbReference type="AlphaFoldDB" id="A0AAE0ZL96"/>
<proteinExistence type="predicted"/>
<gene>
    <name evidence="1" type="ORF">RRG08_036446</name>
</gene>
<name>A0AAE0ZL96_9GAST</name>
<organism evidence="1 2">
    <name type="scientific">Elysia crispata</name>
    <name type="common">lettuce slug</name>
    <dbReference type="NCBI Taxonomy" id="231223"/>
    <lineage>
        <taxon>Eukaryota</taxon>
        <taxon>Metazoa</taxon>
        <taxon>Spiralia</taxon>
        <taxon>Lophotrochozoa</taxon>
        <taxon>Mollusca</taxon>
        <taxon>Gastropoda</taxon>
        <taxon>Heterobranchia</taxon>
        <taxon>Euthyneura</taxon>
        <taxon>Panpulmonata</taxon>
        <taxon>Sacoglossa</taxon>
        <taxon>Placobranchoidea</taxon>
        <taxon>Plakobranchidae</taxon>
        <taxon>Elysia</taxon>
    </lineage>
</organism>
<evidence type="ECO:0000313" key="1">
    <source>
        <dbReference type="EMBL" id="KAK3770846.1"/>
    </source>
</evidence>
<dbReference type="EMBL" id="JAWDGP010003786">
    <property type="protein sequence ID" value="KAK3770846.1"/>
    <property type="molecule type" value="Genomic_DNA"/>
</dbReference>
<dbReference type="Proteomes" id="UP001283361">
    <property type="component" value="Unassembled WGS sequence"/>
</dbReference>
<accession>A0AAE0ZL96</accession>
<protein>
    <submittedName>
        <fullName evidence="1">Uncharacterized protein</fullName>
    </submittedName>
</protein>
<sequence>MTPCVTFRDFSEYLLDIHSVPHRVLDGAFGEGEGEWVAVQEDIVFVAEFLTVTAVGTSISTRGCEFLLFSWRRIIGFGEIATTRPRHVNTSETPMVT</sequence>
<evidence type="ECO:0000313" key="2">
    <source>
        <dbReference type="Proteomes" id="UP001283361"/>
    </source>
</evidence>
<keyword evidence="2" id="KW-1185">Reference proteome</keyword>
<reference evidence="1" key="1">
    <citation type="journal article" date="2023" name="G3 (Bethesda)">
        <title>A reference genome for the long-term kleptoplast-retaining sea slug Elysia crispata morphotype clarki.</title>
        <authorList>
            <person name="Eastman K.E."/>
            <person name="Pendleton A.L."/>
            <person name="Shaikh M.A."/>
            <person name="Suttiyut T."/>
            <person name="Ogas R."/>
            <person name="Tomko P."/>
            <person name="Gavelis G."/>
            <person name="Widhalm J.R."/>
            <person name="Wisecaver J.H."/>
        </authorList>
    </citation>
    <scope>NUCLEOTIDE SEQUENCE</scope>
    <source>
        <strain evidence="1">ECLA1</strain>
    </source>
</reference>
<comment type="caution">
    <text evidence="1">The sequence shown here is derived from an EMBL/GenBank/DDBJ whole genome shotgun (WGS) entry which is preliminary data.</text>
</comment>